<reference evidence="2" key="1">
    <citation type="journal article" date="2019" name="Int. J. Syst. Evol. Microbiol.">
        <title>The Global Catalogue of Microorganisms (GCM) 10K type strain sequencing project: providing services to taxonomists for standard genome sequencing and annotation.</title>
        <authorList>
            <consortium name="The Broad Institute Genomics Platform"/>
            <consortium name="The Broad Institute Genome Sequencing Center for Infectious Disease"/>
            <person name="Wu L."/>
            <person name="Ma J."/>
        </authorList>
    </citation>
    <scope>NUCLEOTIDE SEQUENCE [LARGE SCALE GENOMIC DNA]</scope>
    <source>
        <strain evidence="2">CGMCC 1.6774</strain>
    </source>
</reference>
<dbReference type="Pfam" id="PF10604">
    <property type="entry name" value="Polyketide_cyc2"/>
    <property type="match status" value="1"/>
</dbReference>
<dbReference type="InterPro" id="IPR023393">
    <property type="entry name" value="START-like_dom_sf"/>
</dbReference>
<protein>
    <submittedName>
        <fullName evidence="1">SRPBCC family protein</fullName>
    </submittedName>
</protein>
<name>A0ABW5ADS3_9BRAD</name>
<dbReference type="InterPro" id="IPR019587">
    <property type="entry name" value="Polyketide_cyclase/dehydratase"/>
</dbReference>
<keyword evidence="2" id="KW-1185">Reference proteome</keyword>
<gene>
    <name evidence="1" type="ORF">ACFSOX_02585</name>
</gene>
<dbReference type="Gene3D" id="3.30.530.20">
    <property type="match status" value="1"/>
</dbReference>
<dbReference type="CDD" id="cd07824">
    <property type="entry name" value="SRPBCC_6"/>
    <property type="match status" value="1"/>
</dbReference>
<evidence type="ECO:0000313" key="2">
    <source>
        <dbReference type="Proteomes" id="UP001597314"/>
    </source>
</evidence>
<dbReference type="Proteomes" id="UP001597314">
    <property type="component" value="Unassembled WGS sequence"/>
</dbReference>
<comment type="caution">
    <text evidence="1">The sequence shown here is derived from an EMBL/GenBank/DDBJ whole genome shotgun (WGS) entry which is preliminary data.</text>
</comment>
<proteinExistence type="predicted"/>
<evidence type="ECO:0000313" key="1">
    <source>
        <dbReference type="EMBL" id="MFD2181028.1"/>
    </source>
</evidence>
<dbReference type="EMBL" id="JBHUIW010000002">
    <property type="protein sequence ID" value="MFD2181028.1"/>
    <property type="molecule type" value="Genomic_DNA"/>
</dbReference>
<dbReference type="SUPFAM" id="SSF55961">
    <property type="entry name" value="Bet v1-like"/>
    <property type="match status" value="1"/>
</dbReference>
<dbReference type="RefSeq" id="WP_378476225.1">
    <property type="nucleotide sequence ID" value="NZ_JBHUIW010000002.1"/>
</dbReference>
<sequence>MSRADFHLLTTWDVPAPPERVWIELMRPQDWPAWWPAVTRADVLDPGDAAGVGSRIRFEWKTALPYRMAFDILTTRVEPLALIEGRASGTLDGTGRWRLAATRGGTRVTYDWTVTVAAPGLRLVAPLARRAFTWNHDAVMRQGHQGLVTRLRRG</sequence>
<accession>A0ABW5ADS3</accession>
<organism evidence="1 2">
    <name type="scientific">Rhodoplanes azumiensis</name>
    <dbReference type="NCBI Taxonomy" id="1897628"/>
    <lineage>
        <taxon>Bacteria</taxon>
        <taxon>Pseudomonadati</taxon>
        <taxon>Pseudomonadota</taxon>
        <taxon>Alphaproteobacteria</taxon>
        <taxon>Hyphomicrobiales</taxon>
        <taxon>Nitrobacteraceae</taxon>
        <taxon>Rhodoplanes</taxon>
    </lineage>
</organism>